<feature type="transmembrane region" description="Helical" evidence="1">
    <location>
        <begin position="58"/>
        <end position="78"/>
    </location>
</feature>
<dbReference type="Pfam" id="PF07099">
    <property type="entry name" value="DUF1361"/>
    <property type="match status" value="1"/>
</dbReference>
<feature type="transmembrane region" description="Helical" evidence="1">
    <location>
        <begin position="103"/>
        <end position="125"/>
    </location>
</feature>
<keyword evidence="1" id="KW-0472">Membrane</keyword>
<sequence>MKHLSYTWRIRLFFWILIILLKIFVRAPYDFMAFNTFLGYVPIELSFHLKRFNDRRALAFWLLLITWLVFYPNAPYVMTDLFHLSWLHPHTNITGILRSDPLVWLNFAMMMVCAISCLLIGTATLEQTARQLTMLTAPRRARLRYLWIIIFMTLASVGIYIGRFLRLHSIYLLFTPTWFFRQLWSIWNIQTFEFVAIMTILQLIVYWLMKVSQHFSIANNK</sequence>
<dbReference type="RefSeq" id="WP_104688382.1">
    <property type="nucleotide sequence ID" value="NZ_JBKTHY010000001.1"/>
</dbReference>
<gene>
    <name evidence="2" type="ORF">CK797_03280</name>
</gene>
<comment type="caution">
    <text evidence="2">The sequence shown here is derived from an EMBL/GenBank/DDBJ whole genome shotgun (WGS) entry which is preliminary data.</text>
</comment>
<feature type="transmembrane region" description="Helical" evidence="1">
    <location>
        <begin position="6"/>
        <end position="25"/>
    </location>
</feature>
<reference evidence="2 3" key="1">
    <citation type="submission" date="2017-09" db="EMBL/GenBank/DDBJ databases">
        <title>Bacterial strain isolated from the female urinary microbiota.</title>
        <authorList>
            <person name="Thomas-White K."/>
            <person name="Kumar N."/>
            <person name="Forster S."/>
            <person name="Putonti C."/>
            <person name="Lawley T."/>
            <person name="Wolfe A.J."/>
        </authorList>
    </citation>
    <scope>NUCLEOTIDE SEQUENCE [LARGE SCALE GENOMIC DNA]</scope>
    <source>
        <strain evidence="2 3">UMB0683</strain>
    </source>
</reference>
<proteinExistence type="predicted"/>
<feature type="transmembrane region" description="Helical" evidence="1">
    <location>
        <begin position="145"/>
        <end position="165"/>
    </location>
</feature>
<keyword evidence="1" id="KW-0812">Transmembrane</keyword>
<dbReference type="InterPro" id="IPR009793">
    <property type="entry name" value="DUF1361"/>
</dbReference>
<dbReference type="Proteomes" id="UP000239920">
    <property type="component" value="Unassembled WGS sequence"/>
</dbReference>
<protein>
    <submittedName>
        <fullName evidence="2">DUF1361 domain-containing protein</fullName>
    </submittedName>
</protein>
<name>A0A2J6NNF8_9LACO</name>
<dbReference type="OrthoDB" id="4540541at2"/>
<organism evidence="2 3">
    <name type="scientific">Limosilactobacillus pontis</name>
    <dbReference type="NCBI Taxonomy" id="35787"/>
    <lineage>
        <taxon>Bacteria</taxon>
        <taxon>Bacillati</taxon>
        <taxon>Bacillota</taxon>
        <taxon>Bacilli</taxon>
        <taxon>Lactobacillales</taxon>
        <taxon>Lactobacillaceae</taxon>
        <taxon>Limosilactobacillus</taxon>
    </lineage>
</organism>
<feature type="transmembrane region" description="Helical" evidence="1">
    <location>
        <begin position="185"/>
        <end position="209"/>
    </location>
</feature>
<evidence type="ECO:0000313" key="3">
    <source>
        <dbReference type="Proteomes" id="UP000239920"/>
    </source>
</evidence>
<dbReference type="AlphaFoldDB" id="A0A2J6NNF8"/>
<accession>A0A2J6NNF8</accession>
<keyword evidence="1" id="KW-1133">Transmembrane helix</keyword>
<evidence type="ECO:0000313" key="2">
    <source>
        <dbReference type="EMBL" id="PMB82865.1"/>
    </source>
</evidence>
<dbReference type="EMBL" id="PNFV01000003">
    <property type="protein sequence ID" value="PMB82865.1"/>
    <property type="molecule type" value="Genomic_DNA"/>
</dbReference>
<evidence type="ECO:0000256" key="1">
    <source>
        <dbReference type="SAM" id="Phobius"/>
    </source>
</evidence>